<dbReference type="GO" id="GO:0009307">
    <property type="term" value="P:DNA restriction-modification system"/>
    <property type="evidence" value="ECO:0007669"/>
    <property type="project" value="UniProtKB-KW"/>
</dbReference>
<comment type="caution">
    <text evidence="9">The sequence shown here is derived from an EMBL/GenBank/DDBJ whole genome shotgun (WGS) entry which is preliminary data.</text>
</comment>
<feature type="domain" description="DNA methylase adenine-specific" evidence="8">
    <location>
        <begin position="129"/>
        <end position="512"/>
    </location>
</feature>
<dbReference type="InterPro" id="IPR003356">
    <property type="entry name" value="DNA_methylase_A-5"/>
</dbReference>
<keyword evidence="4" id="KW-0808">Transferase</keyword>
<dbReference type="Proteomes" id="UP000236182">
    <property type="component" value="Unassembled WGS sequence"/>
</dbReference>
<dbReference type="RefSeq" id="WP_109618206.1">
    <property type="nucleotide sequence ID" value="NZ_PPEI02000001.1"/>
</dbReference>
<accession>A0A316X9X8</accession>
<dbReference type="PANTHER" id="PTHR42933">
    <property type="entry name" value="SLR6095 PROTEIN"/>
    <property type="match status" value="1"/>
</dbReference>
<reference evidence="9" key="1">
    <citation type="submission" date="2018-04" db="EMBL/GenBank/DDBJ databases">
        <title>Draft Genome Sequences of Chryseobacterium lactis NCTC11390T isolated from milk, Chryseobacterium oncorhynchi 701B-08T from rainbow trout, and Chryseobacterium viscerum 687B-08T from diseased fish.</title>
        <authorList>
            <person name="Jeong J.-J."/>
            <person name="Lee Y.J."/>
            <person name="Pathiraja D."/>
            <person name="Park B."/>
            <person name="Choi I.-G."/>
            <person name="Kim K.D."/>
        </authorList>
    </citation>
    <scope>NUCLEOTIDE SEQUENCE [LARGE SCALE GENOMIC DNA]</scope>
    <source>
        <strain evidence="9">701B-08</strain>
    </source>
</reference>
<dbReference type="PANTHER" id="PTHR42933:SF3">
    <property type="entry name" value="TYPE I RESTRICTION ENZYME MJAVIII METHYLASE SUBUNIT"/>
    <property type="match status" value="1"/>
</dbReference>
<dbReference type="Gene3D" id="3.40.50.150">
    <property type="entry name" value="Vaccinia Virus protein VP39"/>
    <property type="match status" value="1"/>
</dbReference>
<keyword evidence="5" id="KW-0949">S-adenosyl-L-methionine</keyword>
<sequence>MLSTEIKNKIQLLWDRLWAGGLSNPITAIDNISYLIFMKRLENFHPGLSDEFKWSKFNNLEGSELKSKIDSVFTFIQNDLSNDDEPFAIEMKNARFGISIPSLLEDVVKIIDDIFYLVEEEEKKDQHFQDILGDVYEYLLSATNEAGKNGQFRTPRHIIQMMSELVAPNIDNEETKICDVTSGSSGFLVGAYQYILKENSKMVTFDEENQLEKGLDGKKLTQKKNQQLKEDTFYGFDIDATMVRIGMMNMMMHGIKKPHVVNLNTLSSEYEDFFRRKFEREITLENIIDGKIKAKITVKRSKKISKTENNFWGMEEYSYILANPPFAAKVNSKSISTNLNRIYEINEGKIQSLQTELLFLERIVYMLKKNGRAAVIIPEGVLFNSGKAYKATREILLKDCDLEAVISLPSGVFNPYSGVKTSILLFTKKQFRSDKYHTRKVWFYGMDSDGYTLDNSRRKIKNDFPLPQTVKQYKTRDEKSHSQKDRKQKHFYVPVSEIEENGFELNYNLYKEFVFEETSYEEPAKLLKQVLKIEEELFLSLKQLEKEL</sequence>
<proteinExistence type="inferred from homology"/>
<dbReference type="REBASE" id="268267">
    <property type="entry name" value="M.Con701B08ORF3450P"/>
</dbReference>
<dbReference type="InterPro" id="IPR038333">
    <property type="entry name" value="T1MK-like_N_sf"/>
</dbReference>
<evidence type="ECO:0000256" key="4">
    <source>
        <dbReference type="ARBA" id="ARBA00022679"/>
    </source>
</evidence>
<organism evidence="9 10">
    <name type="scientific">Chryseobacterium oncorhynchi</name>
    <dbReference type="NCBI Taxonomy" id="741074"/>
    <lineage>
        <taxon>Bacteria</taxon>
        <taxon>Pseudomonadati</taxon>
        <taxon>Bacteroidota</taxon>
        <taxon>Flavobacteriia</taxon>
        <taxon>Flavobacteriales</taxon>
        <taxon>Weeksellaceae</taxon>
        <taxon>Chryseobacterium group</taxon>
        <taxon>Chryseobacterium</taxon>
    </lineage>
</organism>
<name>A0A316X9X8_9FLAO</name>
<dbReference type="PRINTS" id="PR00507">
    <property type="entry name" value="N12N6MTFRASE"/>
</dbReference>
<evidence type="ECO:0000256" key="6">
    <source>
        <dbReference type="ARBA" id="ARBA00022747"/>
    </source>
</evidence>
<dbReference type="GO" id="GO:0003677">
    <property type="term" value="F:DNA binding"/>
    <property type="evidence" value="ECO:0007669"/>
    <property type="project" value="InterPro"/>
</dbReference>
<dbReference type="OrthoDB" id="9814572at2"/>
<evidence type="ECO:0000313" key="10">
    <source>
        <dbReference type="Proteomes" id="UP000236182"/>
    </source>
</evidence>
<dbReference type="EC" id="2.1.1.72" evidence="2"/>
<dbReference type="GO" id="GO:0008170">
    <property type="term" value="F:N-methyltransferase activity"/>
    <property type="evidence" value="ECO:0007669"/>
    <property type="project" value="InterPro"/>
</dbReference>
<dbReference type="GO" id="GO:0032259">
    <property type="term" value="P:methylation"/>
    <property type="evidence" value="ECO:0007669"/>
    <property type="project" value="UniProtKB-KW"/>
</dbReference>
<dbReference type="Gene3D" id="1.20.1260.30">
    <property type="match status" value="1"/>
</dbReference>
<comment type="similarity">
    <text evidence="1">Belongs to the N(4)/N(6)-methyltransferase family.</text>
</comment>
<evidence type="ECO:0000259" key="8">
    <source>
        <dbReference type="Pfam" id="PF02384"/>
    </source>
</evidence>
<protein>
    <recommendedName>
        <fullName evidence="2">site-specific DNA-methyltransferase (adenine-specific)</fullName>
        <ecNumber evidence="2">2.1.1.72</ecNumber>
    </recommendedName>
</protein>
<dbReference type="InterPro" id="IPR051537">
    <property type="entry name" value="DNA_Adenine_Mtase"/>
</dbReference>
<comment type="catalytic activity">
    <reaction evidence="7">
        <text>a 2'-deoxyadenosine in DNA + S-adenosyl-L-methionine = an N(6)-methyl-2'-deoxyadenosine in DNA + S-adenosyl-L-homocysteine + H(+)</text>
        <dbReference type="Rhea" id="RHEA:15197"/>
        <dbReference type="Rhea" id="RHEA-COMP:12418"/>
        <dbReference type="Rhea" id="RHEA-COMP:12419"/>
        <dbReference type="ChEBI" id="CHEBI:15378"/>
        <dbReference type="ChEBI" id="CHEBI:57856"/>
        <dbReference type="ChEBI" id="CHEBI:59789"/>
        <dbReference type="ChEBI" id="CHEBI:90615"/>
        <dbReference type="ChEBI" id="CHEBI:90616"/>
        <dbReference type="EC" id="2.1.1.72"/>
    </reaction>
</comment>
<keyword evidence="6" id="KW-0680">Restriction system</keyword>
<dbReference type="Pfam" id="PF02384">
    <property type="entry name" value="N6_Mtase"/>
    <property type="match status" value="1"/>
</dbReference>
<evidence type="ECO:0000256" key="2">
    <source>
        <dbReference type="ARBA" id="ARBA00011900"/>
    </source>
</evidence>
<dbReference type="AlphaFoldDB" id="A0A316X9X8"/>
<dbReference type="InterPro" id="IPR029063">
    <property type="entry name" value="SAM-dependent_MTases_sf"/>
</dbReference>
<evidence type="ECO:0000256" key="7">
    <source>
        <dbReference type="ARBA" id="ARBA00047942"/>
    </source>
</evidence>
<gene>
    <name evidence="9" type="ORF">C1638_003450</name>
</gene>
<keyword evidence="3 9" id="KW-0489">Methyltransferase</keyword>
<dbReference type="SUPFAM" id="SSF53335">
    <property type="entry name" value="S-adenosyl-L-methionine-dependent methyltransferases"/>
    <property type="match status" value="1"/>
</dbReference>
<evidence type="ECO:0000256" key="3">
    <source>
        <dbReference type="ARBA" id="ARBA00022603"/>
    </source>
</evidence>
<dbReference type="GO" id="GO:0009007">
    <property type="term" value="F:site-specific DNA-methyltransferase (adenine-specific) activity"/>
    <property type="evidence" value="ECO:0007669"/>
    <property type="project" value="UniProtKB-EC"/>
</dbReference>
<evidence type="ECO:0000313" key="9">
    <source>
        <dbReference type="EMBL" id="PWN67660.1"/>
    </source>
</evidence>
<dbReference type="EMBL" id="PPEI02000001">
    <property type="protein sequence ID" value="PWN67660.1"/>
    <property type="molecule type" value="Genomic_DNA"/>
</dbReference>
<keyword evidence="10" id="KW-1185">Reference proteome</keyword>
<evidence type="ECO:0000256" key="5">
    <source>
        <dbReference type="ARBA" id="ARBA00022691"/>
    </source>
</evidence>
<evidence type="ECO:0000256" key="1">
    <source>
        <dbReference type="ARBA" id="ARBA00006594"/>
    </source>
</evidence>